<feature type="compositionally biased region" description="Polar residues" evidence="1">
    <location>
        <begin position="318"/>
        <end position="330"/>
    </location>
</feature>
<feature type="compositionally biased region" description="Polar residues" evidence="1">
    <location>
        <begin position="27"/>
        <end position="38"/>
    </location>
</feature>
<feature type="compositionally biased region" description="Basic and acidic residues" evidence="1">
    <location>
        <begin position="545"/>
        <end position="557"/>
    </location>
</feature>
<protein>
    <recommendedName>
        <fullName evidence="4">Eukaryotic translation initiation factor 4B2</fullName>
    </recommendedName>
</protein>
<dbReference type="Proteomes" id="UP000541444">
    <property type="component" value="Unassembled WGS sequence"/>
</dbReference>
<keyword evidence="3" id="KW-1185">Reference proteome</keyword>
<dbReference type="EMBL" id="JACGCM010002660">
    <property type="protein sequence ID" value="KAF6137189.1"/>
    <property type="molecule type" value="Genomic_DNA"/>
</dbReference>
<dbReference type="InterPro" id="IPR010433">
    <property type="entry name" value="EIF-4B_pln"/>
</dbReference>
<dbReference type="GO" id="GO:0003729">
    <property type="term" value="F:mRNA binding"/>
    <property type="evidence" value="ECO:0007669"/>
    <property type="project" value="TreeGrafter"/>
</dbReference>
<feature type="region of interest" description="Disordered" evidence="1">
    <location>
        <begin position="1"/>
        <end position="176"/>
    </location>
</feature>
<accession>A0A7J7L3N3</accession>
<feature type="compositionally biased region" description="Basic and acidic residues" evidence="1">
    <location>
        <begin position="96"/>
        <end position="106"/>
    </location>
</feature>
<dbReference type="AlphaFoldDB" id="A0A7J7L3N3"/>
<dbReference type="PANTHER" id="PTHR32091:SF20">
    <property type="entry name" value="EUKARYOTIC TRANSLATION INITIATION FACTOR 4B1"/>
    <property type="match status" value="1"/>
</dbReference>
<feature type="compositionally biased region" description="Basic and acidic residues" evidence="1">
    <location>
        <begin position="565"/>
        <end position="599"/>
    </location>
</feature>
<feature type="compositionally biased region" description="Basic and acidic residues" evidence="1">
    <location>
        <begin position="162"/>
        <end position="172"/>
    </location>
</feature>
<feature type="region of interest" description="Disordered" evidence="1">
    <location>
        <begin position="462"/>
        <end position="599"/>
    </location>
</feature>
<feature type="region of interest" description="Disordered" evidence="1">
    <location>
        <begin position="188"/>
        <end position="263"/>
    </location>
</feature>
<feature type="region of interest" description="Disordered" evidence="1">
    <location>
        <begin position="405"/>
        <end position="426"/>
    </location>
</feature>
<reference evidence="2 3" key="1">
    <citation type="journal article" date="2020" name="IScience">
        <title>Genome Sequencing of the Endangered Kingdonia uniflora (Circaeasteraceae, Ranunculales) Reveals Potential Mechanisms of Evolutionary Specialization.</title>
        <authorList>
            <person name="Sun Y."/>
            <person name="Deng T."/>
            <person name="Zhang A."/>
            <person name="Moore M.J."/>
            <person name="Landis J.B."/>
            <person name="Lin N."/>
            <person name="Zhang H."/>
            <person name="Zhang X."/>
            <person name="Huang J."/>
            <person name="Zhang X."/>
            <person name="Sun H."/>
            <person name="Wang H."/>
        </authorList>
    </citation>
    <scope>NUCLEOTIDE SEQUENCE [LARGE SCALE GENOMIC DNA]</scope>
    <source>
        <strain evidence="2">TB1705</strain>
        <tissue evidence="2">Leaf</tissue>
    </source>
</reference>
<gene>
    <name evidence="2" type="ORF">GIB67_030953</name>
</gene>
<evidence type="ECO:0000313" key="2">
    <source>
        <dbReference type="EMBL" id="KAF6137189.1"/>
    </source>
</evidence>
<evidence type="ECO:0000256" key="1">
    <source>
        <dbReference type="SAM" id="MobiDB-lite"/>
    </source>
</evidence>
<feature type="region of interest" description="Disordered" evidence="1">
    <location>
        <begin position="313"/>
        <end position="335"/>
    </location>
</feature>
<proteinExistence type="predicted"/>
<name>A0A7J7L3N3_9MAGN</name>
<feature type="region of interest" description="Disordered" evidence="1">
    <location>
        <begin position="275"/>
        <end position="294"/>
    </location>
</feature>
<dbReference type="PANTHER" id="PTHR32091">
    <property type="entry name" value="EUKARYOTIC TRANSLATION INITIATION FACTOR 4B"/>
    <property type="match status" value="1"/>
</dbReference>
<comment type="caution">
    <text evidence="2">The sequence shown here is derived from an EMBL/GenBank/DDBJ whole genome shotgun (WGS) entry which is preliminary data.</text>
</comment>
<evidence type="ECO:0008006" key="4">
    <source>
        <dbReference type="Google" id="ProtNLM"/>
    </source>
</evidence>
<dbReference type="GO" id="GO:0003743">
    <property type="term" value="F:translation initiation factor activity"/>
    <property type="evidence" value="ECO:0007669"/>
    <property type="project" value="InterPro"/>
</dbReference>
<sequence>MSKPWGKIGDWAADVERAEDEERELQASRSNPEPQSFPTLREATATKPKKNKPISLSEFTTGAYVGPGGASRRSGVSLIEAKGLTPDEMSQLPTGPKERSAEEMEFGKLGGGFRNYGGRSSMAPRGRGNDNEGSWGGGGGGNRRHYGGFDDDGRRGPLPRASDYDQPSRADEVDNWATMKKPIALVESGRSNDRYSSLGSGGGNAGSRADEVDNWTTGKKPFTPAPAGRFTGFGSGFKDSNGVESEQWSRGDPLAGNGERKRLVFDAPRKDVVNLNEPVKTTRPSPFGVARPREEILTEKGVDWKKMDMEIEIKKTSSHSSRPESAQGNRPASPAVQVLDVAAIKPKPKVNPFGNAKPREILLQEKGQDWRKMDFELEHRGVDRMDTEEEKVLKEEIEHLKKELENDAVTKANGESLQSSREGPASLSELISCRERDLELLIRELDDKVRFVKRATDRLGSGAGRVSGFLERSPSQSGFRERPLSQSGFCERPPSQSGFRERLPSQSGFLERPPSQSGFLERPGSRTGRVPGFPERRPSQSGIYEDSRNMEFMDRPRSRGTAGDVWDRPEDGRNTFPCGRERGFFNNRDLDRPHSRERW</sequence>
<evidence type="ECO:0000313" key="3">
    <source>
        <dbReference type="Proteomes" id="UP000541444"/>
    </source>
</evidence>
<feature type="compositionally biased region" description="Polar residues" evidence="1">
    <location>
        <begin position="473"/>
        <end position="518"/>
    </location>
</feature>
<dbReference type="OrthoDB" id="2021148at2759"/>
<dbReference type="Pfam" id="PF06273">
    <property type="entry name" value="eIF-4B"/>
    <property type="match status" value="2"/>
</dbReference>
<organism evidence="2 3">
    <name type="scientific">Kingdonia uniflora</name>
    <dbReference type="NCBI Taxonomy" id="39325"/>
    <lineage>
        <taxon>Eukaryota</taxon>
        <taxon>Viridiplantae</taxon>
        <taxon>Streptophyta</taxon>
        <taxon>Embryophyta</taxon>
        <taxon>Tracheophyta</taxon>
        <taxon>Spermatophyta</taxon>
        <taxon>Magnoliopsida</taxon>
        <taxon>Ranunculales</taxon>
        <taxon>Circaeasteraceae</taxon>
        <taxon>Kingdonia</taxon>
    </lineage>
</organism>